<reference evidence="1 2" key="1">
    <citation type="journal article" date="2020" name="Phytopathology">
        <title>Genome Sequence Resources of Colletotrichum truncatum, C. plurivorum, C. musicola, and C. sojae: Four Species Pathogenic to Soybean (Glycine max).</title>
        <authorList>
            <person name="Rogerio F."/>
            <person name="Boufleur T.R."/>
            <person name="Ciampi-Guillardi M."/>
            <person name="Sukno S.A."/>
            <person name="Thon M.R."/>
            <person name="Massola Junior N.S."/>
            <person name="Baroncelli R."/>
        </authorList>
    </citation>
    <scope>NUCLEOTIDE SEQUENCE [LARGE SCALE GENOMIC DNA]</scope>
    <source>
        <strain evidence="1 2">CMES1059</strain>
    </source>
</reference>
<gene>
    <name evidence="1" type="ORF">CTRU02_208740</name>
</gene>
<keyword evidence="2" id="KW-1185">Reference proteome</keyword>
<accession>A0ACC3YX71</accession>
<evidence type="ECO:0000313" key="1">
    <source>
        <dbReference type="EMBL" id="KAL0936525.1"/>
    </source>
</evidence>
<evidence type="ECO:0000313" key="2">
    <source>
        <dbReference type="Proteomes" id="UP000805649"/>
    </source>
</evidence>
<protein>
    <submittedName>
        <fullName evidence="1">Uncharacterized protein</fullName>
    </submittedName>
</protein>
<name>A0ACC3YX71_COLTU</name>
<proteinExistence type="predicted"/>
<sequence>MIPYYIPSRAPKKASDENMAPIMDKKLTPYQQQQQQPQQPQQQNVDDSASSIGASSISSDGSRRRRRRNRNKQVTSKGNLGQPPVVQRLADSKPVRLQLGLNLDVDLELKARLQGDVCLTLLVQKKHTPRESKQLKPNYRGIVDVEEMFHMRVGRLRFRKRWIDHDVSPSLTAAVMFSIAMGGFIAGFAASRWLDTWLLAIPAPF</sequence>
<comment type="caution">
    <text evidence="1">The sequence shown here is derived from an EMBL/GenBank/DDBJ whole genome shotgun (WGS) entry which is preliminary data.</text>
</comment>
<organism evidence="1 2">
    <name type="scientific">Colletotrichum truncatum</name>
    <name type="common">Anthracnose fungus</name>
    <name type="synonym">Colletotrichum capsici</name>
    <dbReference type="NCBI Taxonomy" id="5467"/>
    <lineage>
        <taxon>Eukaryota</taxon>
        <taxon>Fungi</taxon>
        <taxon>Dikarya</taxon>
        <taxon>Ascomycota</taxon>
        <taxon>Pezizomycotina</taxon>
        <taxon>Sordariomycetes</taxon>
        <taxon>Hypocreomycetidae</taxon>
        <taxon>Glomerellales</taxon>
        <taxon>Glomerellaceae</taxon>
        <taxon>Colletotrichum</taxon>
        <taxon>Colletotrichum truncatum species complex</taxon>
    </lineage>
</organism>
<dbReference type="Proteomes" id="UP000805649">
    <property type="component" value="Unassembled WGS sequence"/>
</dbReference>
<dbReference type="EMBL" id="VUJX02000005">
    <property type="protein sequence ID" value="KAL0936525.1"/>
    <property type="molecule type" value="Genomic_DNA"/>
</dbReference>